<evidence type="ECO:0000259" key="9">
    <source>
        <dbReference type="Pfam" id="PF08544"/>
    </source>
</evidence>
<dbReference type="PROSITE" id="PS50065">
    <property type="entry name" value="HMG_COA_REDUCTASE_4"/>
    <property type="match status" value="1"/>
</dbReference>
<evidence type="ECO:0000256" key="1">
    <source>
        <dbReference type="ARBA" id="ARBA00007661"/>
    </source>
</evidence>
<reference evidence="10" key="1">
    <citation type="submission" date="2013-08" db="EMBL/GenBank/DDBJ databases">
        <authorList>
            <person name="Mendez C."/>
            <person name="Richter M."/>
            <person name="Ferrer M."/>
            <person name="Sanchez J."/>
        </authorList>
    </citation>
    <scope>NUCLEOTIDE SEQUENCE</scope>
</reference>
<dbReference type="GO" id="GO:0015936">
    <property type="term" value="P:coenzyme A metabolic process"/>
    <property type="evidence" value="ECO:0007669"/>
    <property type="project" value="InterPro"/>
</dbReference>
<keyword evidence="3" id="KW-0547">Nucleotide-binding</keyword>
<dbReference type="Gene3D" id="1.10.8.660">
    <property type="match status" value="1"/>
</dbReference>
<dbReference type="GO" id="GO:0004496">
    <property type="term" value="F:mevalonate kinase activity"/>
    <property type="evidence" value="ECO:0007669"/>
    <property type="project" value="InterPro"/>
</dbReference>
<dbReference type="InterPro" id="IPR020568">
    <property type="entry name" value="Ribosomal_Su5_D2-typ_SF"/>
</dbReference>
<keyword evidence="5" id="KW-0560">Oxidoreductase</keyword>
<dbReference type="CDD" id="cd00644">
    <property type="entry name" value="HMG-CoA_reductase_classII"/>
    <property type="match status" value="1"/>
</dbReference>
<protein>
    <submittedName>
        <fullName evidence="10">Hydroxymethylglutaryl-CoA reductase, degradative</fullName>
    </submittedName>
</protein>
<dbReference type="UniPathway" id="UPA00057">
    <property type="reaction ID" value="UER00098"/>
</dbReference>
<comment type="caution">
    <text evidence="10">The sequence shown here is derived from an EMBL/GenBank/DDBJ whole genome shotgun (WGS) entry which is preliminary data.</text>
</comment>
<proteinExistence type="inferred from homology"/>
<dbReference type="InterPro" id="IPR036554">
    <property type="entry name" value="GHMP_kinase_C_sf"/>
</dbReference>
<dbReference type="SUPFAM" id="SSF55035">
    <property type="entry name" value="NAD-binding domain of HMG-CoA reductase"/>
    <property type="match status" value="1"/>
</dbReference>
<dbReference type="InterPro" id="IPR023076">
    <property type="entry name" value="HMG_CoA_Rdtase_CS"/>
</dbReference>
<dbReference type="InterPro" id="IPR009029">
    <property type="entry name" value="HMG_CoA_Rdtase_sub-bd_dom_sf"/>
</dbReference>
<dbReference type="EMBL" id="AUZY01000867">
    <property type="protein sequence ID" value="EQD77136.1"/>
    <property type="molecule type" value="Genomic_DNA"/>
</dbReference>
<dbReference type="SUPFAM" id="SSF55060">
    <property type="entry name" value="GHMP Kinase, C-terminal domain"/>
    <property type="match status" value="1"/>
</dbReference>
<dbReference type="InterPro" id="IPR004553">
    <property type="entry name" value="HMG_CoA_Rdtase_bac-typ"/>
</dbReference>
<evidence type="ECO:0000256" key="2">
    <source>
        <dbReference type="ARBA" id="ARBA00022516"/>
    </source>
</evidence>
<dbReference type="GO" id="GO:0019287">
    <property type="term" value="P:isopentenyl diphosphate biosynthetic process, mevalonate pathway"/>
    <property type="evidence" value="ECO:0007669"/>
    <property type="project" value="UniProtKB-UniPathway"/>
</dbReference>
<dbReference type="PRINTS" id="PR00959">
    <property type="entry name" value="MEVGALKINASE"/>
</dbReference>
<feature type="domain" description="GHMP kinase N-terminal" evidence="8">
    <location>
        <begin position="518"/>
        <end position="598"/>
    </location>
</feature>
<keyword evidence="2" id="KW-0444">Lipid biosynthesis</keyword>
<dbReference type="InterPro" id="IPR009023">
    <property type="entry name" value="HMG_CoA_Rdtase_NAD(P)-bd_sf"/>
</dbReference>
<dbReference type="InterPro" id="IPR006205">
    <property type="entry name" value="Mev_gal_kin"/>
</dbReference>
<organism evidence="10">
    <name type="scientific">mine drainage metagenome</name>
    <dbReference type="NCBI Taxonomy" id="410659"/>
    <lineage>
        <taxon>unclassified sequences</taxon>
        <taxon>metagenomes</taxon>
        <taxon>ecological metagenomes</taxon>
    </lineage>
</organism>
<keyword evidence="6" id="KW-0443">Lipid metabolism</keyword>
<reference evidence="10" key="2">
    <citation type="journal article" date="2014" name="ISME J.">
        <title>Microbial stratification in low pH oxic and suboxic macroscopic growths along an acid mine drainage.</title>
        <authorList>
            <person name="Mendez-Garcia C."/>
            <person name="Mesa V."/>
            <person name="Sprenger R.R."/>
            <person name="Richter M."/>
            <person name="Diez M.S."/>
            <person name="Solano J."/>
            <person name="Bargiela R."/>
            <person name="Golyshina O.V."/>
            <person name="Manteca A."/>
            <person name="Ramos J.L."/>
            <person name="Gallego J.R."/>
            <person name="Llorente I."/>
            <person name="Martins Dos Santos V.A."/>
            <person name="Jensen O.N."/>
            <person name="Pelaez A.I."/>
            <person name="Sanchez J."/>
            <person name="Ferrer M."/>
        </authorList>
    </citation>
    <scope>NUCLEOTIDE SEQUENCE</scope>
</reference>
<dbReference type="Pfam" id="PF08544">
    <property type="entry name" value="GHMP_kinases_C"/>
    <property type="match status" value="1"/>
</dbReference>
<dbReference type="NCBIfam" id="TIGR00549">
    <property type="entry name" value="mevalon_kin"/>
    <property type="match status" value="1"/>
</dbReference>
<dbReference type="InterPro" id="IPR002202">
    <property type="entry name" value="HMG_CoA_Rdtase"/>
</dbReference>
<dbReference type="SUPFAM" id="SSF56542">
    <property type="entry name" value="Substrate-binding domain of HMG-CoA reductase"/>
    <property type="match status" value="1"/>
</dbReference>
<dbReference type="InterPro" id="IPR013750">
    <property type="entry name" value="GHMP_kinase_C_dom"/>
</dbReference>
<dbReference type="GO" id="GO:0005524">
    <property type="term" value="F:ATP binding"/>
    <property type="evidence" value="ECO:0007669"/>
    <property type="project" value="UniProtKB-KW"/>
</dbReference>
<dbReference type="PROSITE" id="PS01192">
    <property type="entry name" value="HMG_COA_REDUCTASE_3"/>
    <property type="match status" value="1"/>
</dbReference>
<comment type="similarity">
    <text evidence="1">Belongs to the HMG-CoA reductase family.</text>
</comment>
<dbReference type="Gene3D" id="3.90.770.10">
    <property type="entry name" value="3-hydroxy-3-methylglutaryl-coenzyme A Reductase, Chain A, domain 2"/>
    <property type="match status" value="2"/>
</dbReference>
<dbReference type="Pfam" id="PF00288">
    <property type="entry name" value="GHMP_kinases_N"/>
    <property type="match status" value="1"/>
</dbReference>
<evidence type="ECO:0000256" key="3">
    <source>
        <dbReference type="ARBA" id="ARBA00022741"/>
    </source>
</evidence>
<feature type="domain" description="GHMP kinase C-terminal" evidence="9">
    <location>
        <begin position="665"/>
        <end position="739"/>
    </location>
</feature>
<dbReference type="Gene3D" id="3.30.70.890">
    <property type="entry name" value="GHMP kinase, C-terminal domain"/>
    <property type="match status" value="1"/>
</dbReference>
<dbReference type="InterPro" id="IPR014721">
    <property type="entry name" value="Ribsml_uS5_D2-typ_fold_subgr"/>
</dbReference>
<dbReference type="AlphaFoldDB" id="T1BW25"/>
<dbReference type="PROSITE" id="PS00066">
    <property type="entry name" value="HMG_COA_REDUCTASE_1"/>
    <property type="match status" value="1"/>
</dbReference>
<comment type="pathway">
    <text evidence="7">Isoprenoid biosynthesis; isopentenyl diphosphate biosynthesis via mevalonate pathway; isopentenyl diphosphate from (R)-mevalonate: step 1/3.</text>
</comment>
<dbReference type="SUPFAM" id="SSF54211">
    <property type="entry name" value="Ribosomal protein S5 domain 2-like"/>
    <property type="match status" value="1"/>
</dbReference>
<dbReference type="NCBIfam" id="TIGR00532">
    <property type="entry name" value="HMG_CoA_R_NAD"/>
    <property type="match status" value="1"/>
</dbReference>
<dbReference type="PANTHER" id="PTHR10572">
    <property type="entry name" value="3-HYDROXY-3-METHYLGLUTARYL-COENZYME A REDUCTASE"/>
    <property type="match status" value="1"/>
</dbReference>
<evidence type="ECO:0000256" key="5">
    <source>
        <dbReference type="ARBA" id="ARBA00023002"/>
    </source>
</evidence>
<evidence type="ECO:0000313" key="10">
    <source>
        <dbReference type="EMBL" id="EQD77136.1"/>
    </source>
</evidence>
<name>T1BW25_9ZZZZ</name>
<gene>
    <name evidence="10" type="ORF">B1B_01229</name>
</gene>
<evidence type="ECO:0000256" key="7">
    <source>
        <dbReference type="ARBA" id="ARBA00029438"/>
    </source>
</evidence>
<dbReference type="GO" id="GO:0005737">
    <property type="term" value="C:cytoplasm"/>
    <property type="evidence" value="ECO:0007669"/>
    <property type="project" value="InterPro"/>
</dbReference>
<feature type="non-terminal residue" evidence="10">
    <location>
        <position position="740"/>
    </location>
</feature>
<dbReference type="Pfam" id="PF00368">
    <property type="entry name" value="HMG-CoA_red"/>
    <property type="match status" value="1"/>
</dbReference>
<accession>T1BW25</accession>
<dbReference type="Gene3D" id="3.30.230.10">
    <property type="match status" value="1"/>
</dbReference>
<dbReference type="InterPro" id="IPR006204">
    <property type="entry name" value="GHMP_kinase_N_dom"/>
</dbReference>
<evidence type="ECO:0000256" key="6">
    <source>
        <dbReference type="ARBA" id="ARBA00023098"/>
    </source>
</evidence>
<keyword evidence="4" id="KW-0067">ATP-binding</keyword>
<evidence type="ECO:0000259" key="8">
    <source>
        <dbReference type="Pfam" id="PF00288"/>
    </source>
</evidence>
<evidence type="ECO:0000256" key="4">
    <source>
        <dbReference type="ARBA" id="ARBA00022840"/>
    </source>
</evidence>
<dbReference type="InterPro" id="IPR023074">
    <property type="entry name" value="HMG_CoA_Rdtase_cat_sf"/>
</dbReference>
<dbReference type="PANTHER" id="PTHR10572:SF24">
    <property type="entry name" value="3-HYDROXY-3-METHYLGLUTARYL-COENZYME A REDUCTASE"/>
    <property type="match status" value="1"/>
</dbReference>
<sequence>MNRARIPNFYKLSVSERVRVIHERGLLSEDDYQALVAGKHTLKVHHADKMIENVIGVMGLPIGLALNFLINGKDYVIPLVVEEPSIVAALCSAAKLIRTCGGFQSTSQGSILIGQVQTIDVPNPREAQSNLFRHKEEILNLANSFHPNLVARGGGAKDLEVWIHVSPTFGKDMVVLHLLVDTCDAMGANLVNTMCEGVASLVENITGGRVLLRILSNLTDRALVRTQCLITLDALGSLGYDAEQVRDGIILANDLATVDPYRAATHNKGIMNGVDAVALATGNDWRALEAAAHAYAGRGHSYVSLTRWYKNENGHLVGVLEMPIKVGMVGGQQQANPTVQVNQHLLGARSARELAEIMGAVGLGQNFSALRALVTDGIQQGHMTLHARSVALAAGAGPEVFETVVDRLIDSGEIKVWKAHEIIQEVKEQSVPSEEEDIPSKLQSAQKEYGVGHGKVILLGEHAVVYGSHALTAPIPLAIRCKVKDASDGVTLIIPRWGIEQRLHLQADSSDSFHNSIKLIIQKLKLEGHPLQIEIFSNVPKAMGLGGSAATAVATIRAMDLHFNLGLSDNDVNSLAFECEKVAHGTPSGVDNTVATYGQFLVYRGGPHAEIHEVQVKKPIPIVIGMTHIESLTAKTVRRVRQAWRKNKTLYEEIFKGIDRLVLEAVKAVENNELEQLGDLMNVCQGLLGALQVSSPELETLIEIARENGALGAKLTGGGGGGSIIALCPDSSQRVIKAMQ</sequence>
<dbReference type="GO" id="GO:0004420">
    <property type="term" value="F:hydroxymethylglutaryl-CoA reductase (NADPH) activity"/>
    <property type="evidence" value="ECO:0007669"/>
    <property type="project" value="InterPro"/>
</dbReference>